<proteinExistence type="predicted"/>
<protein>
    <submittedName>
        <fullName evidence="1">Uncharacterized protein</fullName>
    </submittedName>
</protein>
<dbReference type="EMBL" id="MN739058">
    <property type="protein sequence ID" value="QHS86555.1"/>
    <property type="molecule type" value="Genomic_DNA"/>
</dbReference>
<accession>A0A6C0B2U7</accession>
<evidence type="ECO:0000313" key="1">
    <source>
        <dbReference type="EMBL" id="QHS86555.1"/>
    </source>
</evidence>
<name>A0A6C0B2U7_9ZZZZ</name>
<organism evidence="1">
    <name type="scientific">viral metagenome</name>
    <dbReference type="NCBI Taxonomy" id="1070528"/>
    <lineage>
        <taxon>unclassified sequences</taxon>
        <taxon>metagenomes</taxon>
        <taxon>organismal metagenomes</taxon>
    </lineage>
</organism>
<dbReference type="AlphaFoldDB" id="A0A6C0B2U7"/>
<reference evidence="1" key="1">
    <citation type="journal article" date="2020" name="Nature">
        <title>Giant virus diversity and host interactions through global metagenomics.</title>
        <authorList>
            <person name="Schulz F."/>
            <person name="Roux S."/>
            <person name="Paez-Espino D."/>
            <person name="Jungbluth S."/>
            <person name="Walsh D.A."/>
            <person name="Denef V.J."/>
            <person name="McMahon K.D."/>
            <person name="Konstantinidis K.T."/>
            <person name="Eloe-Fadrosh E.A."/>
            <person name="Kyrpides N.C."/>
            <person name="Woyke T."/>
        </authorList>
    </citation>
    <scope>NUCLEOTIDE SEQUENCE</scope>
    <source>
        <strain evidence="1">GVMAG-M-3300009422-16</strain>
    </source>
</reference>
<sequence>MKEFLGYPVKKIKPSINSFLNLSEIFNFKKYLSAMYYCYSNNIPCIISTTNKISIKDTSGIYYIDGKKELFFKWDYLISINNFFYKKYNSTDNFTTDPSKASIYYIFLMKFMYKNKTLYKNQGVKILGDSNSLFGIYDNSTNILDNCTHLLYFSNFLSKFILYKVRDMSDGIYGCMMRGFTVTTGNIQYKNEKNVNLPASFVNIKDNIYSIKKKTIKITKSAQNSIKDKIYNKFYYDFLKKNNSRCFYIFETKFNITKTILSKLYEYIILKYPLLDDEHNNVLVDPYSIDISKGNIILILITETNPNKIIIDINQYFTGYVHELYASIIEFLSKITKSETITVNNGVMIFNNDFCFHVISEIMYFYLIIRHSYAIIKNISVSESNQYIQANYTFSKKEATIFQSYSSGNYSEYLKCLISTTLSTFLNNYYIFIHEGSNIDLIPMYEGIDIDTVKKYLNYSQKANYSKFLLTTYLSKISGFLDKNNFDIPIIFLNISEISFNDKLYISKIYGSTHTKSIPIIINVVYNSGNLLINLSYKKKYSKMKYFFNELIDTILNI</sequence>